<dbReference type="EMBL" id="JAUHGG010000003">
    <property type="protein sequence ID" value="MDS1821014.1"/>
    <property type="molecule type" value="Genomic_DNA"/>
</dbReference>
<organism evidence="1 2">
    <name type="scientific">Vibrio parahaemolyticus</name>
    <dbReference type="NCBI Taxonomy" id="670"/>
    <lineage>
        <taxon>Bacteria</taxon>
        <taxon>Pseudomonadati</taxon>
        <taxon>Pseudomonadota</taxon>
        <taxon>Gammaproteobacteria</taxon>
        <taxon>Vibrionales</taxon>
        <taxon>Vibrionaceae</taxon>
        <taxon>Vibrio</taxon>
    </lineage>
</organism>
<dbReference type="AlphaFoldDB" id="A0AAW8Q026"/>
<evidence type="ECO:0000313" key="2">
    <source>
        <dbReference type="Proteomes" id="UP001253193"/>
    </source>
</evidence>
<reference evidence="1" key="1">
    <citation type="submission" date="2023-06" db="EMBL/GenBank/DDBJ databases">
        <title>Genomic Diversity of Vibrio spp. and Metagenomic Analysis of Pathogens in Florida Gulf Coastal Waters Following Hurricane Ian.</title>
        <authorList>
            <person name="Brumfield K.D."/>
        </authorList>
    </citation>
    <scope>NUCLEOTIDE SEQUENCE</scope>
    <source>
        <strain evidence="1">WBS2B-138</strain>
    </source>
</reference>
<dbReference type="Proteomes" id="UP001253193">
    <property type="component" value="Unassembled WGS sequence"/>
</dbReference>
<protein>
    <submittedName>
        <fullName evidence="1">Uncharacterized protein</fullName>
    </submittedName>
</protein>
<sequence>MAKLTTKNTQEALNPIFKQAGFEAAVTCDASDIDECGIVTLNVSISQTDTLIHSNLGDIKIFVKNEENSKVSMSLELSKIYSSSDKLVETAKTLSALSMLLLTINTTEVHAAAKADATIAFKATNEARNKKEDNLRKTHRQLNEAEAQAIIQNVSGRARELRGDTNRNVAHGETAKISFVALSMNSNGEIRNKTIQAEFNKRLAWTVNYDSTTLKNLVDTLTGMWVEHNISYKEVEANLF</sequence>
<comment type="caution">
    <text evidence="1">The sequence shown here is derived from an EMBL/GenBank/DDBJ whole genome shotgun (WGS) entry which is preliminary data.</text>
</comment>
<gene>
    <name evidence="1" type="ORF">QX249_10120</name>
</gene>
<proteinExistence type="predicted"/>
<name>A0AAW8Q026_VIBPH</name>
<evidence type="ECO:0000313" key="1">
    <source>
        <dbReference type="EMBL" id="MDS1821014.1"/>
    </source>
</evidence>
<dbReference type="RefSeq" id="WP_311019810.1">
    <property type="nucleotide sequence ID" value="NZ_JAUHGG010000003.1"/>
</dbReference>
<accession>A0AAW8Q026</accession>